<dbReference type="GO" id="GO:0030420">
    <property type="term" value="P:establishment of competence for transformation"/>
    <property type="evidence" value="ECO:0007669"/>
    <property type="project" value="InterPro"/>
</dbReference>
<reference evidence="2" key="1">
    <citation type="submission" date="2017-01" db="EMBL/GenBank/DDBJ databases">
        <authorList>
            <person name="Varghese N."/>
            <person name="Submissions S."/>
        </authorList>
    </citation>
    <scope>NUCLEOTIDE SEQUENCE [LARGE SCALE GENOMIC DNA]</scope>
    <source>
        <strain evidence="2">MNA4</strain>
    </source>
</reference>
<accession>A0A1U7PMR0</accession>
<dbReference type="EMBL" id="FTPL01000004">
    <property type="protein sequence ID" value="SIT91203.1"/>
    <property type="molecule type" value="Genomic_DNA"/>
</dbReference>
<dbReference type="OrthoDB" id="2417337at2"/>
<gene>
    <name evidence="1" type="ORF">SAMN05428946_2622</name>
</gene>
<evidence type="ECO:0000313" key="2">
    <source>
        <dbReference type="Proteomes" id="UP000187550"/>
    </source>
</evidence>
<dbReference type="Pfam" id="PF06338">
    <property type="entry name" value="ComK"/>
    <property type="match status" value="1"/>
</dbReference>
<name>A0A1U7PMR0_9BACI</name>
<dbReference type="Proteomes" id="UP000187550">
    <property type="component" value="Unassembled WGS sequence"/>
</dbReference>
<protein>
    <submittedName>
        <fullName evidence="1">Competence protein ComK</fullName>
    </submittedName>
</protein>
<keyword evidence="2" id="KW-1185">Reference proteome</keyword>
<evidence type="ECO:0000313" key="1">
    <source>
        <dbReference type="EMBL" id="SIT91203.1"/>
    </source>
</evidence>
<dbReference type="RefSeq" id="WP_076759481.1">
    <property type="nucleotide sequence ID" value="NZ_FTPL01000004.1"/>
</dbReference>
<proteinExistence type="predicted"/>
<sequence>MEIKKLTSPYYITFETLSLEPTFVDGKPYTLVTEKKEQFLLERRPLYNLKQSCELYGTTLRQAVQTSSRLIGNHHKVPVLIVQDLGMPCILMPTLSPQSEANIWIALHGIDDYWGDSAGCEVRLENGMIIDVDVSIQTMNRQYALSCRLDKKFSRMQYFLRHPGFNREYT</sequence>
<dbReference type="AlphaFoldDB" id="A0A1U7PMR0"/>
<organism evidence="1 2">
    <name type="scientific">Edaphobacillus lindanitolerans</name>
    <dbReference type="NCBI Taxonomy" id="550447"/>
    <lineage>
        <taxon>Bacteria</taxon>
        <taxon>Bacillati</taxon>
        <taxon>Bacillota</taxon>
        <taxon>Bacilli</taxon>
        <taxon>Bacillales</taxon>
        <taxon>Bacillaceae</taxon>
        <taxon>Edaphobacillus</taxon>
    </lineage>
</organism>
<dbReference type="InterPro" id="IPR010461">
    <property type="entry name" value="ComK"/>
</dbReference>